<proteinExistence type="predicted"/>
<dbReference type="PANTHER" id="PTHR38926:SF5">
    <property type="entry name" value="F-BOX AND LEUCINE-RICH REPEAT PROTEIN 6"/>
    <property type="match status" value="1"/>
</dbReference>
<dbReference type="Proteomes" id="UP000092993">
    <property type="component" value="Unassembled WGS sequence"/>
</dbReference>
<dbReference type="AlphaFoldDB" id="A0A1C7MT57"/>
<keyword evidence="2" id="KW-1185">Reference proteome</keyword>
<gene>
    <name evidence="1" type="ORF">A0H81_01389</name>
</gene>
<name>A0A1C7MT57_GRIFR</name>
<dbReference type="OrthoDB" id="2269034at2759"/>
<evidence type="ECO:0000313" key="2">
    <source>
        <dbReference type="Proteomes" id="UP000092993"/>
    </source>
</evidence>
<sequence length="505" mass="57813">MAFAISRKHTQSLPQSTLPGCLSCPINNLPVEMLEMMFIWWTEVDEDAPWIGSSVCQYWRTIILTCPLAWSRIHVKFRPPPLEMEKDEAWCIEEGELENFGRDNPRGKPRPFLLWIERAGTTDLTLSVTITLDAPSLCIVLVELTSALADKMARVRRFELYSDTSYLAFEVMSRLWHTAPSLRYLTVVCSEMYWLRDMHDNFAMWDVLKHAPLLETLDCRGCYPIARNNNYTPHVRRLIIANISAPLRGIIAILRTCGSLEFLQLSSLYGDTLENIDPVDLPRLEVICMERTTMECCERFFPCIVTSNLRQLSLRCDKLWPLFSEEYRMVLHGVKSYDAFANFGNVFVAFAARSPRLESLYLSSVMLPDRYILSALRHLPDLVELHLNNLLVGVPAFRGLIPMSGSPSPRRLYIGIPVCPRLARLTLSNCDLLPGDALVEFIRARAESDLTTSVKYLDVDECERIEEEHVSLLRDIAGLEIRFVPCERENVTSDDDDDSEVYDSE</sequence>
<comment type="caution">
    <text evidence="1">The sequence shown here is derived from an EMBL/GenBank/DDBJ whole genome shotgun (WGS) entry which is preliminary data.</text>
</comment>
<dbReference type="SUPFAM" id="SSF52047">
    <property type="entry name" value="RNI-like"/>
    <property type="match status" value="1"/>
</dbReference>
<dbReference type="Gene3D" id="3.80.10.10">
    <property type="entry name" value="Ribonuclease Inhibitor"/>
    <property type="match status" value="1"/>
</dbReference>
<evidence type="ECO:0008006" key="3">
    <source>
        <dbReference type="Google" id="ProtNLM"/>
    </source>
</evidence>
<organism evidence="1 2">
    <name type="scientific">Grifola frondosa</name>
    <name type="common">Maitake</name>
    <name type="synonym">Polyporus frondosus</name>
    <dbReference type="NCBI Taxonomy" id="5627"/>
    <lineage>
        <taxon>Eukaryota</taxon>
        <taxon>Fungi</taxon>
        <taxon>Dikarya</taxon>
        <taxon>Basidiomycota</taxon>
        <taxon>Agaricomycotina</taxon>
        <taxon>Agaricomycetes</taxon>
        <taxon>Polyporales</taxon>
        <taxon>Grifolaceae</taxon>
        <taxon>Grifola</taxon>
    </lineage>
</organism>
<evidence type="ECO:0000313" key="1">
    <source>
        <dbReference type="EMBL" id="OBZ80070.1"/>
    </source>
</evidence>
<dbReference type="EMBL" id="LUGG01000001">
    <property type="protein sequence ID" value="OBZ80070.1"/>
    <property type="molecule type" value="Genomic_DNA"/>
</dbReference>
<accession>A0A1C7MT57</accession>
<protein>
    <recommendedName>
        <fullName evidence="3">F-box domain-containing protein</fullName>
    </recommendedName>
</protein>
<reference evidence="1 2" key="1">
    <citation type="submission" date="2016-03" db="EMBL/GenBank/DDBJ databases">
        <title>Whole genome sequencing of Grifola frondosa 9006-11.</title>
        <authorList>
            <person name="Min B."/>
            <person name="Park H."/>
            <person name="Kim J.-G."/>
            <person name="Cho H."/>
            <person name="Oh Y.-L."/>
            <person name="Kong W.-S."/>
            <person name="Choi I.-G."/>
        </authorList>
    </citation>
    <scope>NUCLEOTIDE SEQUENCE [LARGE SCALE GENOMIC DNA]</scope>
    <source>
        <strain evidence="1 2">9006-11</strain>
    </source>
</reference>
<dbReference type="InterPro" id="IPR032675">
    <property type="entry name" value="LRR_dom_sf"/>
</dbReference>
<dbReference type="OMA" id="MECCERF"/>
<dbReference type="PANTHER" id="PTHR38926">
    <property type="entry name" value="F-BOX DOMAIN CONTAINING PROTEIN, EXPRESSED"/>
    <property type="match status" value="1"/>
</dbReference>